<evidence type="ECO:0000313" key="3">
    <source>
        <dbReference type="Proteomes" id="UP001327225"/>
    </source>
</evidence>
<feature type="compositionally biased region" description="Basic and acidic residues" evidence="1">
    <location>
        <begin position="82"/>
        <end position="97"/>
    </location>
</feature>
<dbReference type="EMBL" id="CP141059">
    <property type="protein sequence ID" value="WQQ27847.1"/>
    <property type="molecule type" value="Genomic_DNA"/>
</dbReference>
<name>A0ABZ0ZU59_9ACTN</name>
<evidence type="ECO:0000313" key="2">
    <source>
        <dbReference type="EMBL" id="WQQ27847.1"/>
    </source>
</evidence>
<dbReference type="InterPro" id="IPR019933">
    <property type="entry name" value="DivIVA_domain"/>
</dbReference>
<keyword evidence="3" id="KW-1185">Reference proteome</keyword>
<sequence>MPQTMMWVFAVLIVLAMGGIALLAAGRGEPMKPAYDDRPDARVPLDRTITPDDLRRVRFSLAFRGYRMSEVDALLARVALEQELRDPPRPEPRRHPGPEPAGDSDDAPSFPVMPPPPPPE</sequence>
<dbReference type="Proteomes" id="UP001327225">
    <property type="component" value="Chromosome"/>
</dbReference>
<dbReference type="Gene3D" id="6.10.250.660">
    <property type="match status" value="1"/>
</dbReference>
<dbReference type="RefSeq" id="WP_322458397.1">
    <property type="nucleotide sequence ID" value="NZ_CP141059.1"/>
</dbReference>
<accession>A0ABZ0ZU59</accession>
<dbReference type="NCBIfam" id="TIGR03544">
    <property type="entry name" value="DivI1A_domain"/>
    <property type="match status" value="1"/>
</dbReference>
<protein>
    <submittedName>
        <fullName evidence="2">DivIVA domain-containing protein</fullName>
    </submittedName>
</protein>
<feature type="compositionally biased region" description="Pro residues" evidence="1">
    <location>
        <begin position="111"/>
        <end position="120"/>
    </location>
</feature>
<evidence type="ECO:0000256" key="1">
    <source>
        <dbReference type="SAM" id="MobiDB-lite"/>
    </source>
</evidence>
<gene>
    <name evidence="2" type="ORF">SHK19_06345</name>
</gene>
<feature type="region of interest" description="Disordered" evidence="1">
    <location>
        <begin position="82"/>
        <end position="120"/>
    </location>
</feature>
<organism evidence="2 3">
    <name type="scientific">Nocardioides bizhenqiangii</name>
    <dbReference type="NCBI Taxonomy" id="3095076"/>
    <lineage>
        <taxon>Bacteria</taxon>
        <taxon>Bacillati</taxon>
        <taxon>Actinomycetota</taxon>
        <taxon>Actinomycetes</taxon>
        <taxon>Propionibacteriales</taxon>
        <taxon>Nocardioidaceae</taxon>
        <taxon>Nocardioides</taxon>
    </lineage>
</organism>
<proteinExistence type="predicted"/>
<reference evidence="3" key="1">
    <citation type="submission" date="2023-12" db="EMBL/GenBank/DDBJ databases">
        <title>Novel species in genus Nocardioides.</title>
        <authorList>
            <person name="Zhou H."/>
        </authorList>
    </citation>
    <scope>NUCLEOTIDE SEQUENCE [LARGE SCALE GENOMIC DNA]</scope>
    <source>
        <strain evidence="3">HM61</strain>
    </source>
</reference>